<comment type="caution">
    <text evidence="10">The sequence shown here is derived from an EMBL/GenBank/DDBJ whole genome shotgun (WGS) entry which is preliminary data.</text>
</comment>
<accession>A0A2J7TDK3</accession>
<dbReference type="PRINTS" id="PR00758">
    <property type="entry name" value="ARSENICPUMP"/>
</dbReference>
<dbReference type="OrthoDB" id="9774335at2"/>
<comment type="similarity">
    <text evidence="2">Belongs to the CitM (TC 2.A.11) transporter family.</text>
</comment>
<feature type="transmembrane region" description="Helical" evidence="8">
    <location>
        <begin position="238"/>
        <end position="267"/>
    </location>
</feature>
<sequence length="418" mass="43712">MSLAGVDWRAIDWRAIAAIAIFLATLAGVAVGGAPGLRMDRAGIALVGAAMMLLVGPQSFEDSLKAVDLDTITLLLGMMIIVAQLRISGFFDFAGRFVLKRAHGPLTLLAALVLVTGCLSAFLVNDAVCLALTPLVLEATRKLCRNPVPYLLAVAMASNSGSVATFTGNPQNMMIGVASHIPYAQFALKLAPTALVALLLTFSLIALLHRAEFSTKFADAEAPARTPLHRWQMVKASLITACVIAGFFTGAPVAKAAIIGGSLLLVSRAVNPRKIYAELDGSLLLMFAGLFIVVSGAEKVMLTPATLAALAGLRLDNGWILSGVAAALSNLISNVPAVLVLKPIVEALPDANQAWLIVAMSSTLAGNLTLVGSIANLIVAERAKRSGVAISFLDYFKVGLPLTLLSLGFGTFALEAWR</sequence>
<evidence type="ECO:0000256" key="4">
    <source>
        <dbReference type="ARBA" id="ARBA00022475"/>
    </source>
</evidence>
<feature type="transmembrane region" description="Helical" evidence="8">
    <location>
        <begin position="15"/>
        <end position="35"/>
    </location>
</feature>
<feature type="transmembrane region" description="Helical" evidence="8">
    <location>
        <begin position="398"/>
        <end position="417"/>
    </location>
</feature>
<feature type="domain" description="Citrate transporter-like" evidence="9">
    <location>
        <begin position="39"/>
        <end position="365"/>
    </location>
</feature>
<gene>
    <name evidence="10" type="ORF">CR492_16600</name>
</gene>
<keyword evidence="3" id="KW-0813">Transport</keyword>
<keyword evidence="4" id="KW-1003">Cell membrane</keyword>
<dbReference type="RefSeq" id="WP_102844847.1">
    <property type="nucleotide sequence ID" value="NZ_PDZR01000023.1"/>
</dbReference>
<evidence type="ECO:0000256" key="2">
    <source>
        <dbReference type="ARBA" id="ARBA00009843"/>
    </source>
</evidence>
<feature type="transmembrane region" description="Helical" evidence="8">
    <location>
        <begin position="106"/>
        <end position="128"/>
    </location>
</feature>
<dbReference type="GO" id="GO:0015105">
    <property type="term" value="F:arsenite transmembrane transporter activity"/>
    <property type="evidence" value="ECO:0007669"/>
    <property type="project" value="InterPro"/>
</dbReference>
<evidence type="ECO:0000256" key="1">
    <source>
        <dbReference type="ARBA" id="ARBA00004651"/>
    </source>
</evidence>
<proteinExistence type="inferred from homology"/>
<organism evidence="10 11">
    <name type="scientific">Methylocella silvestris</name>
    <dbReference type="NCBI Taxonomy" id="199596"/>
    <lineage>
        <taxon>Bacteria</taxon>
        <taxon>Pseudomonadati</taxon>
        <taxon>Pseudomonadota</taxon>
        <taxon>Alphaproteobacteria</taxon>
        <taxon>Hyphomicrobiales</taxon>
        <taxon>Beijerinckiaceae</taxon>
        <taxon>Methylocella</taxon>
    </lineage>
</organism>
<evidence type="ECO:0000259" key="9">
    <source>
        <dbReference type="Pfam" id="PF03600"/>
    </source>
</evidence>
<keyword evidence="7 8" id="KW-0472">Membrane</keyword>
<dbReference type="GO" id="GO:0005886">
    <property type="term" value="C:plasma membrane"/>
    <property type="evidence" value="ECO:0007669"/>
    <property type="project" value="UniProtKB-SubCell"/>
</dbReference>
<evidence type="ECO:0000256" key="3">
    <source>
        <dbReference type="ARBA" id="ARBA00022448"/>
    </source>
</evidence>
<protein>
    <submittedName>
        <fullName evidence="10">Anion transporter</fullName>
    </submittedName>
</protein>
<dbReference type="InterPro" id="IPR000802">
    <property type="entry name" value="Arsenical_pump_ArsB"/>
</dbReference>
<evidence type="ECO:0000256" key="7">
    <source>
        <dbReference type="ARBA" id="ARBA00023136"/>
    </source>
</evidence>
<evidence type="ECO:0000256" key="8">
    <source>
        <dbReference type="SAM" id="Phobius"/>
    </source>
</evidence>
<keyword evidence="6 8" id="KW-1133">Transmembrane helix</keyword>
<feature type="transmembrane region" description="Helical" evidence="8">
    <location>
        <begin position="72"/>
        <end position="94"/>
    </location>
</feature>
<evidence type="ECO:0000313" key="11">
    <source>
        <dbReference type="Proteomes" id="UP000236286"/>
    </source>
</evidence>
<feature type="transmembrane region" description="Helical" evidence="8">
    <location>
        <begin position="353"/>
        <end position="378"/>
    </location>
</feature>
<keyword evidence="5 8" id="KW-0812">Transmembrane</keyword>
<evidence type="ECO:0000256" key="5">
    <source>
        <dbReference type="ARBA" id="ARBA00022692"/>
    </source>
</evidence>
<name>A0A2J7TDK3_METSI</name>
<feature type="transmembrane region" description="Helical" evidence="8">
    <location>
        <begin position="317"/>
        <end position="341"/>
    </location>
</feature>
<evidence type="ECO:0000313" key="10">
    <source>
        <dbReference type="EMBL" id="PNG24840.1"/>
    </source>
</evidence>
<dbReference type="InterPro" id="IPR004680">
    <property type="entry name" value="Cit_transptr-like_dom"/>
</dbReference>
<dbReference type="Pfam" id="PF03600">
    <property type="entry name" value="CitMHS"/>
    <property type="match status" value="1"/>
</dbReference>
<feature type="transmembrane region" description="Helical" evidence="8">
    <location>
        <begin position="279"/>
        <end position="297"/>
    </location>
</feature>
<dbReference type="Proteomes" id="UP000236286">
    <property type="component" value="Unassembled WGS sequence"/>
</dbReference>
<dbReference type="PANTHER" id="PTHR43302:SF5">
    <property type="entry name" value="TRANSPORTER ARSB-RELATED"/>
    <property type="match status" value="1"/>
</dbReference>
<dbReference type="CDD" id="cd01117">
    <property type="entry name" value="YbiR_permease"/>
    <property type="match status" value="1"/>
</dbReference>
<reference evidence="10 11" key="1">
    <citation type="submission" date="2017-10" db="EMBL/GenBank/DDBJ databases">
        <title>Genome announcement of Methylocella silvestris TVC from permafrost.</title>
        <authorList>
            <person name="Wang J."/>
            <person name="Geng K."/>
            <person name="Ul-Haque F."/>
            <person name="Crombie A.T."/>
            <person name="Street L.E."/>
            <person name="Wookey P.A."/>
            <person name="Murrell J.C."/>
            <person name="Pratscher J."/>
        </authorList>
    </citation>
    <scope>NUCLEOTIDE SEQUENCE [LARGE SCALE GENOMIC DNA]</scope>
    <source>
        <strain evidence="10 11">TVC</strain>
    </source>
</reference>
<dbReference type="EMBL" id="PDZR01000023">
    <property type="protein sequence ID" value="PNG24840.1"/>
    <property type="molecule type" value="Genomic_DNA"/>
</dbReference>
<feature type="transmembrane region" description="Helical" evidence="8">
    <location>
        <begin position="186"/>
        <end position="208"/>
    </location>
</feature>
<dbReference type="AlphaFoldDB" id="A0A2J7TDK3"/>
<dbReference type="PANTHER" id="PTHR43302">
    <property type="entry name" value="TRANSPORTER ARSB-RELATED"/>
    <property type="match status" value="1"/>
</dbReference>
<feature type="transmembrane region" description="Helical" evidence="8">
    <location>
        <begin position="42"/>
        <end position="60"/>
    </location>
</feature>
<evidence type="ECO:0000256" key="6">
    <source>
        <dbReference type="ARBA" id="ARBA00022989"/>
    </source>
</evidence>
<comment type="subcellular location">
    <subcellularLocation>
        <location evidence="1">Cell membrane</location>
        <topology evidence="1">Multi-pass membrane protein</topology>
    </subcellularLocation>
</comment>